<dbReference type="InterPro" id="IPR000490">
    <property type="entry name" value="Glyco_hydro_17"/>
</dbReference>
<evidence type="ECO:0000256" key="23">
    <source>
        <dbReference type="SAM" id="MobiDB-lite"/>
    </source>
</evidence>
<keyword evidence="11 24" id="KW-0732">Signal</keyword>
<evidence type="ECO:0000256" key="18">
    <source>
        <dbReference type="ARBA" id="ARBA00023326"/>
    </source>
</evidence>
<evidence type="ECO:0000256" key="16">
    <source>
        <dbReference type="ARBA" id="ARBA00023288"/>
    </source>
</evidence>
<evidence type="ECO:0000256" key="12">
    <source>
        <dbReference type="ARBA" id="ARBA00022801"/>
    </source>
</evidence>
<feature type="compositionally biased region" description="Low complexity" evidence="23">
    <location>
        <begin position="519"/>
        <end position="533"/>
    </location>
</feature>
<evidence type="ECO:0000256" key="3">
    <source>
        <dbReference type="ARBA" id="ARBA00004609"/>
    </source>
</evidence>
<keyword evidence="7" id="KW-1003">Cell membrane</keyword>
<dbReference type="GO" id="GO:0098552">
    <property type="term" value="C:side of membrane"/>
    <property type="evidence" value="ECO:0007669"/>
    <property type="project" value="UniProtKB-KW"/>
</dbReference>
<keyword evidence="18" id="KW-0624">Polysaccharide degradation</keyword>
<evidence type="ECO:0000256" key="13">
    <source>
        <dbReference type="ARBA" id="ARBA00023136"/>
    </source>
</evidence>
<keyword evidence="9" id="KW-0964">Secreted</keyword>
<evidence type="ECO:0000256" key="11">
    <source>
        <dbReference type="ARBA" id="ARBA00022729"/>
    </source>
</evidence>
<evidence type="ECO:0000256" key="7">
    <source>
        <dbReference type="ARBA" id="ARBA00022475"/>
    </source>
</evidence>
<dbReference type="EC" id="3.2.1.39" evidence="5"/>
<evidence type="ECO:0000256" key="22">
    <source>
        <dbReference type="RuleBase" id="RU004335"/>
    </source>
</evidence>
<feature type="compositionally biased region" description="Low complexity" evidence="23">
    <location>
        <begin position="320"/>
        <end position="339"/>
    </location>
</feature>
<comment type="caution">
    <text evidence="25">The sequence shown here is derived from an EMBL/GenBank/DDBJ whole genome shotgun (WGS) entry which is preliminary data.</text>
</comment>
<organism evidence="25 26">
    <name type="scientific">Ophiocordyceps australis</name>
    <dbReference type="NCBI Taxonomy" id="1399860"/>
    <lineage>
        <taxon>Eukaryota</taxon>
        <taxon>Fungi</taxon>
        <taxon>Dikarya</taxon>
        <taxon>Ascomycota</taxon>
        <taxon>Pezizomycotina</taxon>
        <taxon>Sordariomycetes</taxon>
        <taxon>Hypocreomycetidae</taxon>
        <taxon>Hypocreales</taxon>
        <taxon>Ophiocordycipitaceae</taxon>
        <taxon>Ophiocordyceps</taxon>
    </lineage>
</organism>
<dbReference type="Gene3D" id="3.20.20.80">
    <property type="entry name" value="Glycosidases"/>
    <property type="match status" value="1"/>
</dbReference>
<evidence type="ECO:0000256" key="20">
    <source>
        <dbReference type="ARBA" id="ARBA00032134"/>
    </source>
</evidence>
<reference evidence="25 26" key="1">
    <citation type="submission" date="2017-06" db="EMBL/GenBank/DDBJ databases">
        <title>Ant-infecting Ophiocordyceps genomes reveal a high diversity of potential behavioral manipulation genes and a possible major role for enterotoxins.</title>
        <authorList>
            <person name="De Bekker C."/>
            <person name="Evans H.C."/>
            <person name="Brachmann A."/>
            <person name="Hughes D.P."/>
        </authorList>
    </citation>
    <scope>NUCLEOTIDE SEQUENCE [LARGE SCALE GENOMIC DNA]</scope>
    <source>
        <strain evidence="25 26">Map64</strain>
    </source>
</reference>
<evidence type="ECO:0000256" key="10">
    <source>
        <dbReference type="ARBA" id="ARBA00022622"/>
    </source>
</evidence>
<evidence type="ECO:0000256" key="24">
    <source>
        <dbReference type="SAM" id="SignalP"/>
    </source>
</evidence>
<evidence type="ECO:0000256" key="21">
    <source>
        <dbReference type="ARBA" id="ARBA00032906"/>
    </source>
</evidence>
<evidence type="ECO:0000256" key="8">
    <source>
        <dbReference type="ARBA" id="ARBA00022512"/>
    </source>
</evidence>
<comment type="function">
    <text evidence="19">Glucanases play a role in cell expansion during growth, in cell-cell fusion during mating, and in spore release during sporulation. This enzyme may be involved in beta-glucan degradation and also function biosynthetically as a transglycosylase.</text>
</comment>
<dbReference type="AlphaFoldDB" id="A0A2C5YAV5"/>
<keyword evidence="16" id="KW-0449">Lipoprotein</keyword>
<comment type="catalytic activity">
    <reaction evidence="1">
        <text>Hydrolysis of (1-&gt;3)-beta-D-glucosidic linkages in (1-&gt;3)-beta-D-glucans.</text>
        <dbReference type="EC" id="3.2.1.39"/>
    </reaction>
</comment>
<evidence type="ECO:0000256" key="4">
    <source>
        <dbReference type="ARBA" id="ARBA00008773"/>
    </source>
</evidence>
<name>A0A2C5YAV5_9HYPO</name>
<comment type="similarity">
    <text evidence="4 22">Belongs to the glycosyl hydrolase 17 family.</text>
</comment>
<dbReference type="Pfam" id="PF00332">
    <property type="entry name" value="Glyco_hydro_17"/>
    <property type="match status" value="1"/>
</dbReference>
<evidence type="ECO:0000256" key="5">
    <source>
        <dbReference type="ARBA" id="ARBA00012780"/>
    </source>
</evidence>
<accession>A0A2C5YAV5</accession>
<feature type="compositionally biased region" description="Gly residues" evidence="23">
    <location>
        <begin position="435"/>
        <end position="449"/>
    </location>
</feature>
<dbReference type="PANTHER" id="PTHR16631:SF13">
    <property type="entry name" value="GLUCAN ENDO-1,3-BETA-GLUCOSIDASE EGLC-RELATED"/>
    <property type="match status" value="1"/>
</dbReference>
<keyword evidence="17" id="KW-0961">Cell wall biogenesis/degradation</keyword>
<dbReference type="GO" id="GO:0042973">
    <property type="term" value="F:glucan endo-1,3-beta-D-glucosidase activity"/>
    <property type="evidence" value="ECO:0007669"/>
    <property type="project" value="UniProtKB-EC"/>
</dbReference>
<keyword evidence="26" id="KW-1185">Reference proteome</keyword>
<comment type="subcellular location">
    <subcellularLocation>
        <location evidence="3">Cell membrane</location>
        <topology evidence="3">Lipid-anchor</topology>
        <topology evidence="3">GPI-anchor</topology>
    </subcellularLocation>
    <subcellularLocation>
        <location evidence="2">Secreted</location>
        <location evidence="2">Cell wall</location>
    </subcellularLocation>
</comment>
<evidence type="ECO:0000256" key="19">
    <source>
        <dbReference type="ARBA" id="ARBA00025152"/>
    </source>
</evidence>
<proteinExistence type="inferred from homology"/>
<keyword evidence="8" id="KW-0134">Cell wall</keyword>
<dbReference type="GO" id="GO:0005886">
    <property type="term" value="C:plasma membrane"/>
    <property type="evidence" value="ECO:0007669"/>
    <property type="project" value="UniProtKB-SubCell"/>
</dbReference>
<evidence type="ECO:0000256" key="9">
    <source>
        <dbReference type="ARBA" id="ARBA00022525"/>
    </source>
</evidence>
<keyword evidence="13" id="KW-0472">Membrane</keyword>
<feature type="chain" id="PRO_5012022032" description="Probable glucan endo-1,3-beta-glucosidase eglC" evidence="24">
    <location>
        <begin position="20"/>
        <end position="550"/>
    </location>
</feature>
<evidence type="ECO:0000256" key="15">
    <source>
        <dbReference type="ARBA" id="ARBA00023277"/>
    </source>
</evidence>
<evidence type="ECO:0000313" key="26">
    <source>
        <dbReference type="Proteomes" id="UP000226192"/>
    </source>
</evidence>
<dbReference type="GO" id="GO:0071555">
    <property type="term" value="P:cell wall organization"/>
    <property type="evidence" value="ECO:0007669"/>
    <property type="project" value="UniProtKB-KW"/>
</dbReference>
<evidence type="ECO:0000256" key="14">
    <source>
        <dbReference type="ARBA" id="ARBA00023180"/>
    </source>
</evidence>
<feature type="region of interest" description="Disordered" evidence="23">
    <location>
        <begin position="399"/>
        <end position="533"/>
    </location>
</feature>
<evidence type="ECO:0000256" key="6">
    <source>
        <dbReference type="ARBA" id="ARBA00019762"/>
    </source>
</evidence>
<feature type="compositionally biased region" description="Gly residues" evidence="23">
    <location>
        <begin position="503"/>
        <end position="518"/>
    </location>
</feature>
<dbReference type="FunFam" id="3.20.20.80:FF:000233">
    <property type="entry name" value="Probable glucan endo-1,3-beta-glucosidase eglC"/>
    <property type="match status" value="1"/>
</dbReference>
<sequence length="550" mass="52608">MPCSALVLALAAAVSSASAAFQGFNYGSSFTDGRPKARSDFEAEFKAAAGLAGTNGGFQSARLFTMIQEGSANDPISAIPAAINTKTSLLFGMWCSGGDAAFNNELAALRTTTQQYCGQLDGLVAGISVGSEDLYRISPTGQKNSPDPGAAPMTLVKYIKQVRDATKGTCLEKVPIGHVDTWTAYVNDTNKPVIDALDWVGMDAYPYFEDTKPNSLAQGKSLFESALEATRGAAGGKDVWITETGWPVSGNMFGAAVPSRDNAKVYWDEVGCPRFGKVNIWWYTLQDGAPAVPNPSFGIVGSQLGTAPLYDLSCGGTGSNNSSTGGSSTVVPGSQSTGTASGMYPTPSSGAGTGTGSGTGAGSGTGSGSGTGAGSGAGAGSGSDACTGVDCAECPEPGSDANPGSGAGSGSGTGSGAGAGACSGAGNETCSGSGSSPGAGAGAGTGVGSTPGSTPGSSPGSAPGSPPGSTPGSAPGSGACSGAGTGPCPGSGVGSGPSNSTGPAGGAGSGPNAGGVGSSPGSVQVPQGSGSQLNSLGAAAVALVLAVALL</sequence>
<dbReference type="GO" id="GO:0009986">
    <property type="term" value="C:cell surface"/>
    <property type="evidence" value="ECO:0007669"/>
    <property type="project" value="TreeGrafter"/>
</dbReference>
<dbReference type="STRING" id="1399860.A0A2C5YAV5"/>
<dbReference type="Proteomes" id="UP000226192">
    <property type="component" value="Unassembled WGS sequence"/>
</dbReference>
<feature type="compositionally biased region" description="Low complexity" evidence="23">
    <location>
        <begin position="450"/>
        <end position="463"/>
    </location>
</feature>
<gene>
    <name evidence="25" type="ORF">CDD81_4211</name>
</gene>
<feature type="compositionally biased region" description="Gly residues" evidence="23">
    <location>
        <begin position="351"/>
        <end position="379"/>
    </location>
</feature>
<dbReference type="GO" id="GO:0009277">
    <property type="term" value="C:fungal-type cell wall"/>
    <property type="evidence" value="ECO:0007669"/>
    <property type="project" value="TreeGrafter"/>
</dbReference>
<keyword evidence="15" id="KW-0119">Carbohydrate metabolism</keyword>
<feature type="compositionally biased region" description="Gly residues" evidence="23">
    <location>
        <begin position="405"/>
        <end position="423"/>
    </location>
</feature>
<dbReference type="InterPro" id="IPR050732">
    <property type="entry name" value="Beta-glucan_modifiers"/>
</dbReference>
<dbReference type="InterPro" id="IPR017853">
    <property type="entry name" value="GH"/>
</dbReference>
<evidence type="ECO:0000256" key="2">
    <source>
        <dbReference type="ARBA" id="ARBA00004191"/>
    </source>
</evidence>
<keyword evidence="12" id="KW-0378">Hydrolase</keyword>
<keyword evidence="14" id="KW-0325">Glycoprotein</keyword>
<dbReference type="EMBL" id="NJET01000028">
    <property type="protein sequence ID" value="PHH64600.1"/>
    <property type="molecule type" value="Genomic_DNA"/>
</dbReference>
<evidence type="ECO:0000313" key="25">
    <source>
        <dbReference type="EMBL" id="PHH64600.1"/>
    </source>
</evidence>
<feature type="signal peptide" evidence="24">
    <location>
        <begin position="1"/>
        <end position="19"/>
    </location>
</feature>
<keyword evidence="10" id="KW-0336">GPI-anchor</keyword>
<dbReference type="PANTHER" id="PTHR16631">
    <property type="entry name" value="GLUCAN 1,3-BETA-GLUCOSIDASE"/>
    <property type="match status" value="1"/>
</dbReference>
<protein>
    <recommendedName>
        <fullName evidence="6">Probable glucan endo-1,3-beta-glucosidase eglC</fullName>
        <ecNumber evidence="5">3.2.1.39</ecNumber>
    </recommendedName>
    <alternativeName>
        <fullName evidence="20">Endo-1,3-beta-glucanase eglC</fullName>
    </alternativeName>
    <alternativeName>
        <fullName evidence="21">Laminarinase eglC</fullName>
    </alternativeName>
</protein>
<dbReference type="GO" id="GO:0000272">
    <property type="term" value="P:polysaccharide catabolic process"/>
    <property type="evidence" value="ECO:0007669"/>
    <property type="project" value="UniProtKB-KW"/>
</dbReference>
<evidence type="ECO:0000256" key="1">
    <source>
        <dbReference type="ARBA" id="ARBA00000382"/>
    </source>
</evidence>
<feature type="region of interest" description="Disordered" evidence="23">
    <location>
        <begin position="320"/>
        <end position="379"/>
    </location>
</feature>
<evidence type="ECO:0000256" key="17">
    <source>
        <dbReference type="ARBA" id="ARBA00023316"/>
    </source>
</evidence>
<dbReference type="SUPFAM" id="SSF51445">
    <property type="entry name" value="(Trans)glycosidases"/>
    <property type="match status" value="1"/>
</dbReference>
<feature type="compositionally biased region" description="Gly residues" evidence="23">
    <location>
        <begin position="479"/>
        <end position="495"/>
    </location>
</feature>
<dbReference type="OrthoDB" id="77201at2759"/>
<dbReference type="GO" id="GO:0005576">
    <property type="term" value="C:extracellular region"/>
    <property type="evidence" value="ECO:0007669"/>
    <property type="project" value="TreeGrafter"/>
</dbReference>
<feature type="compositionally biased region" description="Low complexity" evidence="23">
    <location>
        <begin position="424"/>
        <end position="434"/>
    </location>
</feature>